<feature type="compositionally biased region" description="Low complexity" evidence="1">
    <location>
        <begin position="14"/>
        <end position="25"/>
    </location>
</feature>
<dbReference type="PANTHER" id="PTHR33067:SF35">
    <property type="entry name" value="ASPARTIC PEPTIDASE DDI1-TYPE DOMAIN-CONTAINING PROTEIN"/>
    <property type="match status" value="1"/>
</dbReference>
<dbReference type="InterPro" id="IPR036397">
    <property type="entry name" value="RNaseH_sf"/>
</dbReference>
<dbReference type="AlphaFoldDB" id="A0A6L2LFY6"/>
<feature type="domain" description="Integrase catalytic" evidence="2">
    <location>
        <begin position="945"/>
        <end position="1123"/>
    </location>
</feature>
<dbReference type="InterPro" id="IPR001584">
    <property type="entry name" value="Integrase_cat-core"/>
</dbReference>
<gene>
    <name evidence="3" type="ORF">Tci_031480</name>
</gene>
<feature type="region of interest" description="Disordered" evidence="1">
    <location>
        <begin position="1"/>
        <end position="36"/>
    </location>
</feature>
<dbReference type="GO" id="GO:0015074">
    <property type="term" value="P:DNA integration"/>
    <property type="evidence" value="ECO:0007669"/>
    <property type="project" value="InterPro"/>
</dbReference>
<dbReference type="PROSITE" id="PS50994">
    <property type="entry name" value="INTEGRASE"/>
    <property type="match status" value="1"/>
</dbReference>
<proteinExistence type="predicted"/>
<dbReference type="GO" id="GO:0003964">
    <property type="term" value="F:RNA-directed DNA polymerase activity"/>
    <property type="evidence" value="ECO:0007669"/>
    <property type="project" value="UniProtKB-KW"/>
</dbReference>
<feature type="region of interest" description="Disordered" evidence="1">
    <location>
        <begin position="512"/>
        <end position="542"/>
    </location>
</feature>
<name>A0A6L2LFY6_TANCI</name>
<sequence length="1154" mass="129893">MQTHSSSRLVRNQSSNPSVSTTPNPKGRNRRRSKQRIENLNLDDLSSPVVTMADQRTMAQLLQAPTKGYEDAIVVPAITADNFKLKHGLLTLVQNKQFFGHDKEDPHAHVRYFNKITSTLKFPSVPNTSIKLMLFPFSLEGAVWIWLEKEPPRSIFTWDDLVSKFTNQFFPPSKTTNLRNEITNFQQRFDESFSEAWDRFKDLLRACPHYGFSELHQLDTFYNALNSKNQDSLNFAAGGNFLDKMPRKCLGIIESKSKVCYSHNKPIVAKVSTTASTSGVSPDVAELKDMVKALLLDKKGQSPAPVKAVEESCVTLNFNQGNTGYRPPMMPNPTRPLGFPPVPNNQNLQRNNQNRFIPNQNQGNNFNQGLVYQPSVFQPPAYQAPAYQAPAPQTQGQNIQNQLTNLTDLITKFVNSNTASTSSLGTLPSNTIANPRIDLKAITTRSGVSYDGPQILPPPSSLPKVVEDELEVTKDIVDPTNNRNTEDVQPQAVQFESPNLISKPITSPISKPVISSVSAQRPNPKALIPYPSRRNDERNQEKAKDQIKKIYQIFKDMSFKISFADALIFMPKFASTLKALIENKEKLSMAECLALAYLGASINLMPYSVWKRLSLFDLAPTCMMLELVDCSISSLVGIAKDVYVKVGSFHFTAEFVVVDFDADPRVPLILGRSFLKTGRALIDVFEGELTLRVGKEAITFNLDQTLRYSANYSDMTAKRIDVIDMACEEYCQEVLGFYDTISSGNPNPFYDSIISATSPTLTLFGNSDFLLEKLSAIKGINPEFCTYKILMEDDLKPAVQHQRRVNPKIHDVIKQEVIKLLEAGLIYPISNSLWVSSVHCVPKKGVFTVVENEDNELIPTRLVTRWRICIDYRKLNEATQKDHFPLSIKRRPHSPAHTERLLIAACLLGYAMLPARFRGAENLATDHLSRLKNPHQNVLDPKEINESFPLETLNLVSTRGNQSTLWFADFTNYHAGNFIIKGMSSQQKSKFFKDVKHYLWDDPHMFKIYADQIIRRCVSGQESVDIPKACHSGPTEGHHGPNYTARKVTQKYGVTHRLATPYHPQTSGQVEVSNCGLKRILEKAVCKNCASWLDKLDDALWVFRTAYKTPIGCTPYKLVNGKACHLPVELEHKAYWALKHANFDIKTAGDHRKV</sequence>
<evidence type="ECO:0000256" key="1">
    <source>
        <dbReference type="SAM" id="MobiDB-lite"/>
    </source>
</evidence>
<dbReference type="InterPro" id="IPR021109">
    <property type="entry name" value="Peptidase_aspartic_dom_sf"/>
</dbReference>
<keyword evidence="3" id="KW-0695">RNA-directed DNA polymerase</keyword>
<evidence type="ECO:0000259" key="2">
    <source>
        <dbReference type="PROSITE" id="PS50994"/>
    </source>
</evidence>
<accession>A0A6L2LFY6</accession>
<dbReference type="GO" id="GO:0003676">
    <property type="term" value="F:nucleic acid binding"/>
    <property type="evidence" value="ECO:0007669"/>
    <property type="project" value="InterPro"/>
</dbReference>
<dbReference type="Pfam" id="PF03732">
    <property type="entry name" value="Retrotrans_gag"/>
    <property type="match status" value="1"/>
</dbReference>
<keyword evidence="3" id="KW-0808">Transferase</keyword>
<dbReference type="InterPro" id="IPR043502">
    <property type="entry name" value="DNA/RNA_pol_sf"/>
</dbReference>
<feature type="compositionally biased region" description="Basic and acidic residues" evidence="1">
    <location>
        <begin position="533"/>
        <end position="542"/>
    </location>
</feature>
<protein>
    <submittedName>
        <fullName evidence="3">Reverse transcriptase domain-containing protein</fullName>
    </submittedName>
</protein>
<dbReference type="Gene3D" id="3.10.10.10">
    <property type="entry name" value="HIV Type 1 Reverse Transcriptase, subunit A, domain 1"/>
    <property type="match status" value="1"/>
</dbReference>
<dbReference type="Gene3D" id="3.30.420.10">
    <property type="entry name" value="Ribonuclease H-like superfamily/Ribonuclease H"/>
    <property type="match status" value="1"/>
</dbReference>
<dbReference type="CDD" id="cd00303">
    <property type="entry name" value="retropepsin_like"/>
    <property type="match status" value="1"/>
</dbReference>
<dbReference type="Gene3D" id="2.40.70.10">
    <property type="entry name" value="Acid Proteases"/>
    <property type="match status" value="1"/>
</dbReference>
<dbReference type="SUPFAM" id="SSF56672">
    <property type="entry name" value="DNA/RNA polymerases"/>
    <property type="match status" value="1"/>
</dbReference>
<evidence type="ECO:0000313" key="3">
    <source>
        <dbReference type="EMBL" id="GEU59502.1"/>
    </source>
</evidence>
<reference evidence="3" key="1">
    <citation type="journal article" date="2019" name="Sci. Rep.">
        <title>Draft genome of Tanacetum cinerariifolium, the natural source of mosquito coil.</title>
        <authorList>
            <person name="Yamashiro T."/>
            <person name="Shiraishi A."/>
            <person name="Satake H."/>
            <person name="Nakayama K."/>
        </authorList>
    </citation>
    <scope>NUCLEOTIDE SEQUENCE</scope>
</reference>
<feature type="compositionally biased region" description="Polar residues" evidence="1">
    <location>
        <begin position="1"/>
        <end position="13"/>
    </location>
</feature>
<dbReference type="EMBL" id="BKCJ010004183">
    <property type="protein sequence ID" value="GEU59502.1"/>
    <property type="molecule type" value="Genomic_DNA"/>
</dbReference>
<organism evidence="3">
    <name type="scientific">Tanacetum cinerariifolium</name>
    <name type="common">Dalmatian daisy</name>
    <name type="synonym">Chrysanthemum cinerariifolium</name>
    <dbReference type="NCBI Taxonomy" id="118510"/>
    <lineage>
        <taxon>Eukaryota</taxon>
        <taxon>Viridiplantae</taxon>
        <taxon>Streptophyta</taxon>
        <taxon>Embryophyta</taxon>
        <taxon>Tracheophyta</taxon>
        <taxon>Spermatophyta</taxon>
        <taxon>Magnoliopsida</taxon>
        <taxon>eudicotyledons</taxon>
        <taxon>Gunneridae</taxon>
        <taxon>Pentapetalae</taxon>
        <taxon>asterids</taxon>
        <taxon>campanulids</taxon>
        <taxon>Asterales</taxon>
        <taxon>Asteraceae</taxon>
        <taxon>Asteroideae</taxon>
        <taxon>Anthemideae</taxon>
        <taxon>Anthemidinae</taxon>
        <taxon>Tanacetum</taxon>
    </lineage>
</organism>
<dbReference type="InterPro" id="IPR005162">
    <property type="entry name" value="Retrotrans_gag_dom"/>
</dbReference>
<dbReference type="SUPFAM" id="SSF53098">
    <property type="entry name" value="Ribonuclease H-like"/>
    <property type="match status" value="1"/>
</dbReference>
<comment type="caution">
    <text evidence="3">The sequence shown here is derived from an EMBL/GenBank/DDBJ whole genome shotgun (WGS) entry which is preliminary data.</text>
</comment>
<keyword evidence="3" id="KW-0548">Nucleotidyltransferase</keyword>
<dbReference type="InterPro" id="IPR012337">
    <property type="entry name" value="RNaseH-like_sf"/>
</dbReference>
<dbReference type="PANTHER" id="PTHR33067">
    <property type="entry name" value="RNA-DIRECTED DNA POLYMERASE-RELATED"/>
    <property type="match status" value="1"/>
</dbReference>